<evidence type="ECO:0000313" key="2">
    <source>
        <dbReference type="WBParaSite" id="Hba_18005"/>
    </source>
</evidence>
<name>A0A1I7XJW3_HETBA</name>
<reference evidence="2" key="1">
    <citation type="submission" date="2016-11" db="UniProtKB">
        <authorList>
            <consortium name="WormBaseParasite"/>
        </authorList>
    </citation>
    <scope>IDENTIFICATION</scope>
</reference>
<proteinExistence type="predicted"/>
<dbReference type="WBParaSite" id="Hba_18005">
    <property type="protein sequence ID" value="Hba_18005"/>
    <property type="gene ID" value="Hba_18005"/>
</dbReference>
<protein>
    <submittedName>
        <fullName evidence="2">DNA-directed RNA polymerase</fullName>
    </submittedName>
</protein>
<sequence length="79" mass="8837">MVLETIVTCGRKDPKKEIEQGDTGSRSNPHVRLGMTREFMAHFTNTVHNIMQRDIVVNAALGGLLSRFNTDEFALDCDS</sequence>
<evidence type="ECO:0000313" key="1">
    <source>
        <dbReference type="Proteomes" id="UP000095283"/>
    </source>
</evidence>
<dbReference type="Proteomes" id="UP000095283">
    <property type="component" value="Unplaced"/>
</dbReference>
<keyword evidence="1" id="KW-1185">Reference proteome</keyword>
<organism evidence="1 2">
    <name type="scientific">Heterorhabditis bacteriophora</name>
    <name type="common">Entomopathogenic nematode worm</name>
    <dbReference type="NCBI Taxonomy" id="37862"/>
    <lineage>
        <taxon>Eukaryota</taxon>
        <taxon>Metazoa</taxon>
        <taxon>Ecdysozoa</taxon>
        <taxon>Nematoda</taxon>
        <taxon>Chromadorea</taxon>
        <taxon>Rhabditida</taxon>
        <taxon>Rhabditina</taxon>
        <taxon>Rhabditomorpha</taxon>
        <taxon>Strongyloidea</taxon>
        <taxon>Heterorhabditidae</taxon>
        <taxon>Heterorhabditis</taxon>
    </lineage>
</organism>
<accession>A0A1I7XJW3</accession>
<dbReference type="AlphaFoldDB" id="A0A1I7XJW3"/>